<feature type="transmembrane region" description="Helical" evidence="7">
    <location>
        <begin position="175"/>
        <end position="192"/>
    </location>
</feature>
<dbReference type="GO" id="GO:0005886">
    <property type="term" value="C:plasma membrane"/>
    <property type="evidence" value="ECO:0007669"/>
    <property type="project" value="UniProtKB-SubCell"/>
</dbReference>
<feature type="transmembrane region" description="Helical" evidence="7">
    <location>
        <begin position="383"/>
        <end position="405"/>
    </location>
</feature>
<evidence type="ECO:0000313" key="9">
    <source>
        <dbReference type="Proteomes" id="UP000000230"/>
    </source>
</evidence>
<evidence type="ECO:0000256" key="4">
    <source>
        <dbReference type="ARBA" id="ARBA00022989"/>
    </source>
</evidence>
<dbReference type="PANTHER" id="PTHR30250:SF11">
    <property type="entry name" value="O-ANTIGEN TRANSPORTER-RELATED"/>
    <property type="match status" value="1"/>
</dbReference>
<feature type="transmembrane region" description="Helical" evidence="7">
    <location>
        <begin position="85"/>
        <end position="107"/>
    </location>
</feature>
<feature type="transmembrane region" description="Helical" evidence="7">
    <location>
        <begin position="359"/>
        <end position="377"/>
    </location>
</feature>
<organism evidence="8 9">
    <name type="scientific">Enterobacter sp. (strain 638)</name>
    <dbReference type="NCBI Taxonomy" id="399742"/>
    <lineage>
        <taxon>Bacteria</taxon>
        <taxon>Pseudomonadati</taxon>
        <taxon>Pseudomonadota</taxon>
        <taxon>Gammaproteobacteria</taxon>
        <taxon>Enterobacterales</taxon>
        <taxon>Enterobacteriaceae</taxon>
        <taxon>Enterobacter</taxon>
    </lineage>
</organism>
<evidence type="ECO:0000256" key="5">
    <source>
        <dbReference type="ARBA" id="ARBA00023136"/>
    </source>
</evidence>
<evidence type="ECO:0000256" key="6">
    <source>
        <dbReference type="ARBA" id="ARBA00049738"/>
    </source>
</evidence>
<accession>A0A9J9GJV7</accession>
<keyword evidence="4 7" id="KW-1133">Transmembrane helix</keyword>
<dbReference type="AlphaFoldDB" id="A0A9J9GJV7"/>
<keyword evidence="9" id="KW-1185">Reference proteome</keyword>
<dbReference type="InterPro" id="IPR050833">
    <property type="entry name" value="Poly_Biosynth_Transport"/>
</dbReference>
<feature type="transmembrane region" description="Helical" evidence="7">
    <location>
        <begin position="329"/>
        <end position="347"/>
    </location>
</feature>
<dbReference type="EMBL" id="CP000654">
    <property type="protein sequence ID" value="ABP62812.1"/>
    <property type="molecule type" value="Genomic_DNA"/>
</dbReference>
<feature type="transmembrane region" description="Helical" evidence="7">
    <location>
        <begin position="46"/>
        <end position="64"/>
    </location>
</feature>
<feature type="transmembrane region" description="Helical" evidence="7">
    <location>
        <begin position="213"/>
        <end position="242"/>
    </location>
</feature>
<keyword evidence="8" id="KW-0614">Plasmid</keyword>
<reference evidence="9" key="1">
    <citation type="journal article" date="2010" name="PLoS Genet.">
        <title>Genome sequence of the plant growth promoting endophytic bacterium Enterobacter sp. 638.</title>
        <authorList>
            <person name="Taghavi S."/>
            <person name="van der Lelie D."/>
            <person name="Hoffman A."/>
            <person name="Zhang Y.B."/>
            <person name="Walla M.D."/>
            <person name="Vangronsveld J."/>
            <person name="Newman L."/>
            <person name="Monchy S."/>
        </authorList>
    </citation>
    <scope>NUCLEOTIDE SEQUENCE [LARGE SCALE GENOMIC DNA]</scope>
    <source>
        <plasmid evidence="9">pENTE01</plasmid>
    </source>
</reference>
<keyword evidence="2" id="KW-1003">Cell membrane</keyword>
<sequence length="421" mass="47998">MHIKKSFPATLYWILSNTSWLTLERIIYLLSVTYTSILSIKYIGPYYYGIISIFNNALLISLVISKFGSDAFFSREWKKAYSKYLIGNMILLRFFAGMILNTGIVLLSAVLGEIDVRCFYYILSISIAMMIQGTDITLIYNRANGFYRNDTMISIMTMMLTSLFKFIIVHYRLSFALLSIPIIFEALIPALYRQCSANAIKARFVIKKKIALYLIKHSVSYLFPSLSMLINQRAVFFILGIFNGQYLVGVYSVAFFISNAIFMLPNIITMTSLVKLNKISDYTERAEKAISTIRLITLLSLLIIVVSHFCGEYMIPKFLGEGYEKLNDIVTLIIFSFYVASVGVLSIKTLSKEECEGYYSVKYTLIIVLNIVLTVVLSLKYGIIGATCGFLFTEILSSTIANYLISKKIFYLHLKLFFNRS</sequence>
<proteinExistence type="predicted"/>
<dbReference type="Proteomes" id="UP000000230">
    <property type="component" value="Plasmid pENTE01"/>
</dbReference>
<evidence type="ECO:0000313" key="8">
    <source>
        <dbReference type="EMBL" id="ABP62812.1"/>
    </source>
</evidence>
<dbReference type="KEGG" id="ent:Ent638_4207"/>
<protein>
    <recommendedName>
        <fullName evidence="6">Putative O-antigen transporter</fullName>
    </recommendedName>
</protein>
<feature type="transmembrane region" description="Helical" evidence="7">
    <location>
        <begin position="248"/>
        <end position="268"/>
    </location>
</feature>
<dbReference type="PANTHER" id="PTHR30250">
    <property type="entry name" value="PST FAMILY PREDICTED COLANIC ACID TRANSPORTER"/>
    <property type="match status" value="1"/>
</dbReference>
<evidence type="ECO:0000256" key="2">
    <source>
        <dbReference type="ARBA" id="ARBA00022475"/>
    </source>
</evidence>
<feature type="transmembrane region" description="Helical" evidence="7">
    <location>
        <begin position="12"/>
        <end position="34"/>
    </location>
</feature>
<geneLocation type="plasmid" evidence="8 9">
    <name>pENTE01</name>
</geneLocation>
<gene>
    <name evidence="8" type="ordered locus">Ent638_4207</name>
</gene>
<evidence type="ECO:0000256" key="7">
    <source>
        <dbReference type="SAM" id="Phobius"/>
    </source>
</evidence>
<evidence type="ECO:0000256" key="3">
    <source>
        <dbReference type="ARBA" id="ARBA00022692"/>
    </source>
</evidence>
<evidence type="ECO:0000256" key="1">
    <source>
        <dbReference type="ARBA" id="ARBA00004651"/>
    </source>
</evidence>
<name>A0A9J9GJV7_ENT38</name>
<feature type="transmembrane region" description="Helical" evidence="7">
    <location>
        <begin position="289"/>
        <end position="309"/>
    </location>
</feature>
<keyword evidence="5 7" id="KW-0472">Membrane</keyword>
<keyword evidence="3 7" id="KW-0812">Transmembrane</keyword>
<feature type="transmembrane region" description="Helical" evidence="7">
    <location>
        <begin position="119"/>
        <end position="140"/>
    </location>
</feature>
<comment type="subcellular location">
    <subcellularLocation>
        <location evidence="1">Cell membrane</location>
        <topology evidence="1">Multi-pass membrane protein</topology>
    </subcellularLocation>
</comment>